<evidence type="ECO:0000256" key="1">
    <source>
        <dbReference type="SAM" id="Phobius"/>
    </source>
</evidence>
<dbReference type="RefSeq" id="WP_207729435.1">
    <property type="nucleotide sequence ID" value="NZ_JACSQZ010000019.1"/>
</dbReference>
<protein>
    <recommendedName>
        <fullName evidence="4">Lipoprotein</fullName>
    </recommendedName>
</protein>
<keyword evidence="1" id="KW-0812">Transmembrane</keyword>
<dbReference type="Proteomes" id="UP000640335">
    <property type="component" value="Unassembled WGS sequence"/>
</dbReference>
<keyword evidence="1" id="KW-0472">Membrane</keyword>
<keyword evidence="1" id="KW-1133">Transmembrane helix</keyword>
<keyword evidence="3" id="KW-1185">Reference proteome</keyword>
<evidence type="ECO:0008006" key="4">
    <source>
        <dbReference type="Google" id="ProtNLM"/>
    </source>
</evidence>
<organism evidence="2 3">
    <name type="scientific">Clostridium gallinarum</name>
    <dbReference type="NCBI Taxonomy" id="2762246"/>
    <lineage>
        <taxon>Bacteria</taxon>
        <taxon>Bacillati</taxon>
        <taxon>Bacillota</taxon>
        <taxon>Clostridia</taxon>
        <taxon>Eubacteriales</taxon>
        <taxon>Clostridiaceae</taxon>
        <taxon>Clostridium</taxon>
    </lineage>
</organism>
<evidence type="ECO:0000313" key="3">
    <source>
        <dbReference type="Proteomes" id="UP000640335"/>
    </source>
</evidence>
<feature type="transmembrane region" description="Helical" evidence="1">
    <location>
        <begin position="12"/>
        <end position="31"/>
    </location>
</feature>
<accession>A0ABR8Q397</accession>
<sequence length="111" mass="12788">MYISLDLFCKFIIFSLLIFALVYGVIVLFKINKLINCILKLIENNKNNINNTCRDLPIITKNMSEITENIKDISEVATEFTADAIVTKENIVNNYEILKDILNIIKSIFLK</sequence>
<gene>
    <name evidence="2" type="ORF">H9660_06995</name>
</gene>
<proteinExistence type="predicted"/>
<evidence type="ECO:0000313" key="2">
    <source>
        <dbReference type="EMBL" id="MBD7914890.1"/>
    </source>
</evidence>
<name>A0ABR8Q397_9CLOT</name>
<comment type="caution">
    <text evidence="2">The sequence shown here is derived from an EMBL/GenBank/DDBJ whole genome shotgun (WGS) entry which is preliminary data.</text>
</comment>
<reference evidence="2 3" key="1">
    <citation type="submission" date="2020-08" db="EMBL/GenBank/DDBJ databases">
        <title>A Genomic Blueprint of the Chicken Gut Microbiome.</title>
        <authorList>
            <person name="Gilroy R."/>
            <person name="Ravi A."/>
            <person name="Getino M."/>
            <person name="Pursley I."/>
            <person name="Horton D.L."/>
            <person name="Alikhan N.-F."/>
            <person name="Baker D."/>
            <person name="Gharbi K."/>
            <person name="Hall N."/>
            <person name="Watson M."/>
            <person name="Adriaenssens E.M."/>
            <person name="Foster-Nyarko E."/>
            <person name="Jarju S."/>
            <person name="Secka A."/>
            <person name="Antonio M."/>
            <person name="Oren A."/>
            <person name="Chaudhuri R."/>
            <person name="La Ragione R.M."/>
            <person name="Hildebrand F."/>
            <person name="Pallen M.J."/>
        </authorList>
    </citation>
    <scope>NUCLEOTIDE SEQUENCE [LARGE SCALE GENOMIC DNA]</scope>
    <source>
        <strain evidence="2 3">Sa3CUN1</strain>
    </source>
</reference>
<dbReference type="EMBL" id="JACSQZ010000019">
    <property type="protein sequence ID" value="MBD7914890.1"/>
    <property type="molecule type" value="Genomic_DNA"/>
</dbReference>